<dbReference type="EC" id="3.2.1.52" evidence="3"/>
<dbReference type="InterPro" id="IPR015882">
    <property type="entry name" value="HEX_bac_N"/>
</dbReference>
<dbReference type="EMBL" id="JBHTMP010000025">
    <property type="protein sequence ID" value="MFD1322947.1"/>
    <property type="molecule type" value="Genomic_DNA"/>
</dbReference>
<name>A0ABW3YEP4_9ACTN</name>
<keyword evidence="10" id="KW-1185">Reference proteome</keyword>
<dbReference type="InterPro" id="IPR015883">
    <property type="entry name" value="Glyco_hydro_20_cat"/>
</dbReference>
<feature type="domain" description="Beta-hexosaminidase bacterial type N-terminal" evidence="8">
    <location>
        <begin position="43"/>
        <end position="186"/>
    </location>
</feature>
<dbReference type="CDD" id="cd06568">
    <property type="entry name" value="GH20_SpHex_like"/>
    <property type="match status" value="1"/>
</dbReference>
<evidence type="ECO:0000256" key="3">
    <source>
        <dbReference type="ARBA" id="ARBA00012663"/>
    </source>
</evidence>
<dbReference type="Pfam" id="PF00728">
    <property type="entry name" value="Glyco_hydro_20"/>
    <property type="match status" value="2"/>
</dbReference>
<sequence>MPIPTPRPQPAAEHLETVTGRDALDRLAPPSPWAPDAPALGDVVPVPVDVRPTPGVTYALTADAVVTTTPEPSATAVGEYLADLLRPATGYPLPVSEAGPDTPAGGISLLITDTVTELADTVTGLTDHPEGYRLDVTADRVVIRARTGAGLFHGVQTLRQLLPAAIESRTTLAAPWIVPGGSIVDHPRFTYRGAMLDVARHFFPVADVRRYIDQIARYKINHLHLHLTDDQGWRIAIDSWPRLATVGGATEVGNGPGGYYTREQYREIVDYAASRHVTIVPEIDLPGHTNAALTAYDTLAPDGVTPTPYTDTEVGFSTVAVNRELTYDFVTDVLRELAELSPGPYLHIGGDEAFKLAAADYVAFMDRTQSIVAATGKTVVGWHQLAPAAHVPGRIIQYWGTATADPVVTEAVRQGARLILSPGNRTYLDMKYTSDTPLGQDWAGLIPVRTAYDWNPGAYLDDVPADAVLGVEAPLWTETIKSASDIEVMAFPRLPAVAELGWSPATAHDWAGFRDRLAAQGPRWTIAGIAFHRSPEVPWPGTAPQPEAPAPTPDATDSGAAAPAGLPAGSPTRVIGPATPEVTTPDGGSLDRA</sequence>
<dbReference type="InterPro" id="IPR025705">
    <property type="entry name" value="Beta_hexosaminidase_sua/sub"/>
</dbReference>
<comment type="catalytic activity">
    <reaction evidence="1">
        <text>Hydrolysis of terminal non-reducing N-acetyl-D-hexosamine residues in N-acetyl-beta-D-hexosaminides.</text>
        <dbReference type="EC" id="3.2.1.52"/>
    </reaction>
</comment>
<evidence type="ECO:0000256" key="1">
    <source>
        <dbReference type="ARBA" id="ARBA00001231"/>
    </source>
</evidence>
<evidence type="ECO:0000256" key="2">
    <source>
        <dbReference type="ARBA" id="ARBA00006285"/>
    </source>
</evidence>
<proteinExistence type="inferred from homology"/>
<protein>
    <recommendedName>
        <fullName evidence="3">beta-N-acetylhexosaminidase</fullName>
        <ecNumber evidence="3">3.2.1.52</ecNumber>
    </recommendedName>
</protein>
<comment type="caution">
    <text evidence="9">The sequence shown here is derived from an EMBL/GenBank/DDBJ whole genome shotgun (WGS) entry which is preliminary data.</text>
</comment>
<dbReference type="InterPro" id="IPR029018">
    <property type="entry name" value="Hex-like_dom2"/>
</dbReference>
<dbReference type="SUPFAM" id="SSF51445">
    <property type="entry name" value="(Trans)glycosidases"/>
    <property type="match status" value="1"/>
</dbReference>
<dbReference type="PANTHER" id="PTHR22600">
    <property type="entry name" value="BETA-HEXOSAMINIDASE"/>
    <property type="match status" value="1"/>
</dbReference>
<dbReference type="PANTHER" id="PTHR22600:SF57">
    <property type="entry name" value="BETA-N-ACETYLHEXOSAMINIDASE"/>
    <property type="match status" value="1"/>
</dbReference>
<feature type="region of interest" description="Disordered" evidence="6">
    <location>
        <begin position="535"/>
        <end position="593"/>
    </location>
</feature>
<evidence type="ECO:0000256" key="6">
    <source>
        <dbReference type="SAM" id="MobiDB-lite"/>
    </source>
</evidence>
<evidence type="ECO:0000259" key="7">
    <source>
        <dbReference type="Pfam" id="PF00728"/>
    </source>
</evidence>
<comment type="similarity">
    <text evidence="2">Belongs to the glycosyl hydrolase 20 family.</text>
</comment>
<evidence type="ECO:0000313" key="9">
    <source>
        <dbReference type="EMBL" id="MFD1322947.1"/>
    </source>
</evidence>
<dbReference type="RefSeq" id="WP_377572098.1">
    <property type="nucleotide sequence ID" value="NZ_JBHTMP010000025.1"/>
</dbReference>
<evidence type="ECO:0000256" key="4">
    <source>
        <dbReference type="ARBA" id="ARBA00022801"/>
    </source>
</evidence>
<dbReference type="Pfam" id="PF02838">
    <property type="entry name" value="Glyco_hydro_20b"/>
    <property type="match status" value="1"/>
</dbReference>
<dbReference type="Gene3D" id="3.30.379.10">
    <property type="entry name" value="Chitobiase/beta-hexosaminidase domain 2-like"/>
    <property type="match status" value="1"/>
</dbReference>
<organism evidence="9 10">
    <name type="scientific">Micromonospora sonneratiae</name>
    <dbReference type="NCBI Taxonomy" id="1184706"/>
    <lineage>
        <taxon>Bacteria</taxon>
        <taxon>Bacillati</taxon>
        <taxon>Actinomycetota</taxon>
        <taxon>Actinomycetes</taxon>
        <taxon>Micromonosporales</taxon>
        <taxon>Micromonosporaceae</taxon>
        <taxon>Micromonospora</taxon>
    </lineage>
</organism>
<feature type="domain" description="Glycoside hydrolase family 20 catalytic" evidence="7">
    <location>
        <begin position="189"/>
        <end position="355"/>
    </location>
</feature>
<dbReference type="Proteomes" id="UP001597260">
    <property type="component" value="Unassembled WGS sequence"/>
</dbReference>
<keyword evidence="5" id="KW-0326">Glycosidase</keyword>
<gene>
    <name evidence="9" type="ORF">ACFQ4H_17785</name>
</gene>
<feature type="compositionally biased region" description="Low complexity" evidence="6">
    <location>
        <begin position="553"/>
        <end position="571"/>
    </location>
</feature>
<accession>A0ABW3YEP4</accession>
<evidence type="ECO:0000259" key="8">
    <source>
        <dbReference type="Pfam" id="PF02838"/>
    </source>
</evidence>
<feature type="compositionally biased region" description="Pro residues" evidence="6">
    <location>
        <begin position="537"/>
        <end position="552"/>
    </location>
</feature>
<dbReference type="PRINTS" id="PR00738">
    <property type="entry name" value="GLHYDRLASE20"/>
</dbReference>
<dbReference type="Gene3D" id="3.20.20.80">
    <property type="entry name" value="Glycosidases"/>
    <property type="match status" value="1"/>
</dbReference>
<evidence type="ECO:0000313" key="10">
    <source>
        <dbReference type="Proteomes" id="UP001597260"/>
    </source>
</evidence>
<feature type="domain" description="Glycoside hydrolase family 20 catalytic" evidence="7">
    <location>
        <begin position="363"/>
        <end position="504"/>
    </location>
</feature>
<evidence type="ECO:0000256" key="5">
    <source>
        <dbReference type="ARBA" id="ARBA00023295"/>
    </source>
</evidence>
<dbReference type="InterPro" id="IPR017853">
    <property type="entry name" value="GH"/>
</dbReference>
<keyword evidence="4" id="KW-0378">Hydrolase</keyword>
<reference evidence="10" key="1">
    <citation type="journal article" date="2019" name="Int. J. Syst. Evol. Microbiol.">
        <title>The Global Catalogue of Microorganisms (GCM) 10K type strain sequencing project: providing services to taxonomists for standard genome sequencing and annotation.</title>
        <authorList>
            <consortium name="The Broad Institute Genomics Platform"/>
            <consortium name="The Broad Institute Genome Sequencing Center for Infectious Disease"/>
            <person name="Wu L."/>
            <person name="Ma J."/>
        </authorList>
    </citation>
    <scope>NUCLEOTIDE SEQUENCE [LARGE SCALE GENOMIC DNA]</scope>
    <source>
        <strain evidence="10">JCM 31037</strain>
    </source>
</reference>
<dbReference type="SUPFAM" id="SSF55545">
    <property type="entry name" value="beta-N-acetylhexosaminidase-like domain"/>
    <property type="match status" value="1"/>
</dbReference>